<dbReference type="EMBL" id="VUNR01000018">
    <property type="protein sequence ID" value="MSU09208.1"/>
    <property type="molecule type" value="Genomic_DNA"/>
</dbReference>
<gene>
    <name evidence="5" type="ORF">FYJ84_09450</name>
</gene>
<feature type="transmembrane region" description="Helical" evidence="3">
    <location>
        <begin position="514"/>
        <end position="532"/>
    </location>
</feature>
<keyword evidence="3" id="KW-1133">Transmembrane helix</keyword>
<feature type="transmembrane region" description="Helical" evidence="3">
    <location>
        <begin position="663"/>
        <end position="690"/>
    </location>
</feature>
<feature type="transmembrane region" description="Helical" evidence="3">
    <location>
        <begin position="538"/>
        <end position="556"/>
    </location>
</feature>
<feature type="transmembrane region" description="Helical" evidence="3">
    <location>
        <begin position="577"/>
        <end position="595"/>
    </location>
</feature>
<keyword evidence="2" id="KW-0175">Coiled coil</keyword>
<sequence>MKKTASAQEYAKARMEVIQLNAAYRNSNTATKALAKELAAANREARSAGNACNKAQNAARKLGEDLRKAGFDTDSFAESQNRLQKELSKTETSLAAAKKVQADYNASQAQKAAVRETHTQKQSNFYVAAGNLQSGVMAIQSFVAPIMECIDAAMKFESVMADVKKVVDFDTPQQFKEMNSDILNLSRTLPMVANDIAKIVAAGGQSGIARQDLMAFAESATKMGIAFDITADQAGDMMAKWRTAFKLGQSDVVALADKINYLGNTTAASAPLISDVVTRIGPLGEIGGIASGEIAAMGASMIGAGVQSDVAATGIKNFMMALTAGGAATKNQVETFSDIGLDYMAVAEGMQKNSKETILNVLHTIKSLDKVKQVSVMGTLFGRESIGAIAPMLSNLEALEDNFTKVADATQYAGSMEAEYAARSQTTENQLQLARNTVTAMSISIGSALLPAINSVMSAVAPVAAAFADFAENNQQLIVVLAGIGTAIAGVVIACLAVNAAVAAYGMVLSTFSMLRSAIAGVSVAQTILNAVMALNPYILIAMAVIALVGALVYLWQTNDSFREAVLGAWQSLQNGAMAIFTGLADFIGGIWQGIVSTAMAVWSAVAPAFAAAWSVISTIAKGIFVVVALVVLTAIELIVGIIRIGIQAIMAIWSLIQPHVTLVWNIICTAINVALATINAAMAACGAFISTVWQMILAAANTVWTGIMSVVMAVWAAINPIVAAGAAFIMAIWNQIYGTASAAWNAIVSVVLDVWAQVQGIVDSGIAMVEEKWNHLKEIFSSPIQAVVNFVKGGNSEAQSAASDKAVEAGLSATGGIFSQPYLTWVAEAGDTEVIIPINNTTRALQLWQTAGKMLGAYHPAAQAGMAANKAKSASAATISNYAGGAVRIANQQSYMGDAIQIAGQQSTIVADARTLMENSRMTDKNTVIAPATASSTGNVSVEFAPVINITGTGGNGESANIADIVRRALAEQKAQFERELPRMLANVRNNERRFSYA</sequence>
<evidence type="ECO:0000313" key="6">
    <source>
        <dbReference type="Proteomes" id="UP000433181"/>
    </source>
</evidence>
<accession>A0A6I2UCH3</accession>
<name>A0A6I2UCH3_9FIRM</name>
<feature type="transmembrane region" description="Helical" evidence="3">
    <location>
        <begin position="624"/>
        <end position="657"/>
    </location>
</feature>
<organism evidence="5 6">
    <name type="scientific">Anaerovibrio slackiae</name>
    <dbReference type="NCBI Taxonomy" id="2652309"/>
    <lineage>
        <taxon>Bacteria</taxon>
        <taxon>Bacillati</taxon>
        <taxon>Bacillota</taxon>
        <taxon>Negativicutes</taxon>
        <taxon>Selenomonadales</taxon>
        <taxon>Selenomonadaceae</taxon>
        <taxon>Anaerovibrio</taxon>
    </lineage>
</organism>
<dbReference type="Pfam" id="PF10145">
    <property type="entry name" value="PhageMin_Tail"/>
    <property type="match status" value="1"/>
</dbReference>
<evidence type="ECO:0000256" key="2">
    <source>
        <dbReference type="SAM" id="Coils"/>
    </source>
</evidence>
<evidence type="ECO:0000259" key="4">
    <source>
        <dbReference type="Pfam" id="PF10145"/>
    </source>
</evidence>
<feature type="transmembrane region" description="Helical" evidence="3">
    <location>
        <begin position="601"/>
        <end position="617"/>
    </location>
</feature>
<keyword evidence="1" id="KW-1188">Viral release from host cell</keyword>
<evidence type="ECO:0000313" key="5">
    <source>
        <dbReference type="EMBL" id="MSU09208.1"/>
    </source>
</evidence>
<dbReference type="AlphaFoldDB" id="A0A6I2UCH3"/>
<comment type="caution">
    <text evidence="5">The sequence shown here is derived from an EMBL/GenBank/DDBJ whole genome shotgun (WGS) entry which is preliminary data.</text>
</comment>
<keyword evidence="3" id="KW-0812">Transmembrane</keyword>
<keyword evidence="6" id="KW-1185">Reference proteome</keyword>
<proteinExistence type="predicted"/>
<dbReference type="PANTHER" id="PTHR37813:SF1">
    <property type="entry name" value="FELS-2 PROPHAGE PROTEIN"/>
    <property type="match status" value="1"/>
</dbReference>
<feature type="transmembrane region" description="Helical" evidence="3">
    <location>
        <begin position="711"/>
        <end position="734"/>
    </location>
</feature>
<dbReference type="PANTHER" id="PTHR37813">
    <property type="entry name" value="FELS-2 PROPHAGE PROTEIN"/>
    <property type="match status" value="1"/>
</dbReference>
<reference evidence="5 6" key="1">
    <citation type="submission" date="2019-08" db="EMBL/GenBank/DDBJ databases">
        <title>In-depth cultivation of the pig gut microbiome towards novel bacterial diversity and tailored functional studies.</title>
        <authorList>
            <person name="Wylensek D."/>
            <person name="Hitch T.C.A."/>
            <person name="Clavel T."/>
        </authorList>
    </citation>
    <scope>NUCLEOTIDE SEQUENCE [LARGE SCALE GENOMIC DNA]</scope>
    <source>
        <strain evidence="5 6">WCA-693-APC-5D-A</strain>
    </source>
</reference>
<feature type="transmembrane region" description="Helical" evidence="3">
    <location>
        <begin position="477"/>
        <end position="502"/>
    </location>
</feature>
<dbReference type="Proteomes" id="UP000433181">
    <property type="component" value="Unassembled WGS sequence"/>
</dbReference>
<feature type="domain" description="Phage tail tape measure protein" evidence="4">
    <location>
        <begin position="181"/>
        <end position="382"/>
    </location>
</feature>
<dbReference type="InterPro" id="IPR010090">
    <property type="entry name" value="Phage_tape_meas"/>
</dbReference>
<protein>
    <submittedName>
        <fullName evidence="5">Phage tail tape measure protein</fullName>
    </submittedName>
</protein>
<feature type="coiled-coil region" evidence="2">
    <location>
        <begin position="38"/>
        <end position="100"/>
    </location>
</feature>
<dbReference type="NCBIfam" id="TIGR01760">
    <property type="entry name" value="tape_meas_TP901"/>
    <property type="match status" value="1"/>
</dbReference>
<evidence type="ECO:0000256" key="1">
    <source>
        <dbReference type="ARBA" id="ARBA00022612"/>
    </source>
</evidence>
<keyword evidence="3" id="KW-0472">Membrane</keyword>
<evidence type="ECO:0000256" key="3">
    <source>
        <dbReference type="SAM" id="Phobius"/>
    </source>
</evidence>